<accession>A0ACB7EM67</accession>
<organism evidence="1 2">
    <name type="scientific">Nibea albiflora</name>
    <name type="common">Yellow drum</name>
    <name type="synonym">Corvina albiflora</name>
    <dbReference type="NCBI Taxonomy" id="240163"/>
    <lineage>
        <taxon>Eukaryota</taxon>
        <taxon>Metazoa</taxon>
        <taxon>Chordata</taxon>
        <taxon>Craniata</taxon>
        <taxon>Vertebrata</taxon>
        <taxon>Euteleostomi</taxon>
        <taxon>Actinopterygii</taxon>
        <taxon>Neopterygii</taxon>
        <taxon>Teleostei</taxon>
        <taxon>Neoteleostei</taxon>
        <taxon>Acanthomorphata</taxon>
        <taxon>Eupercaria</taxon>
        <taxon>Sciaenidae</taxon>
        <taxon>Nibea</taxon>
    </lineage>
</organism>
<comment type="caution">
    <text evidence="1">The sequence shown here is derived from an EMBL/GenBank/DDBJ whole genome shotgun (WGS) entry which is preliminary data.</text>
</comment>
<protein>
    <submittedName>
        <fullName evidence="1">Protein crumbs-like protein 1</fullName>
    </submittedName>
</protein>
<proteinExistence type="predicted"/>
<feature type="non-terminal residue" evidence="1">
    <location>
        <position position="1"/>
    </location>
</feature>
<dbReference type="Proteomes" id="UP000805704">
    <property type="component" value="Chromosome 4"/>
</dbReference>
<dbReference type="EMBL" id="CM024792">
    <property type="protein sequence ID" value="KAG8003144.1"/>
    <property type="molecule type" value="Genomic_DNA"/>
</dbReference>
<name>A0ACB7EM67_NIBAL</name>
<evidence type="ECO:0000313" key="1">
    <source>
        <dbReference type="EMBL" id="KAG8003144.1"/>
    </source>
</evidence>
<sequence length="729" mass="79265">VDRCSPNPCQNRAICRTRGDGYSCFCVPGFQGAHCQIDVNECVSQPCKNEGTCVDKVGRFSCLCSPAFTGATCEVQIDECQSQPCLNGGSCHDYIGSIACTCLSGFQGHRCEINTDECQEQPCQNGALCIDGVNDYSCDCSHTAFTGRNCETPLPPCHSEPCFNSAICEDNHGNYTCECWPGFEGRQCEIDVDECGSNPCMHGGRCIERSWQALYGSEPLLPEHYDQQHAAGYICSCPPGTTGYSNATFLNDSTVLSYRGNGHISRNLTNLSLNLRTRKRNAPILHAEKGSAFITISVQDGFLIMELQSNPEEDGEEEEDEGEQSVSIVSLSSRTSVSDGEWHSIQLFMAAPWAQTSRWTLVLDEELEEASVSRNQGGNLDFLRQGVDIFLGGLAPDKGWSLAGCLGTVELGGIALPYFSSSVVNLPRLQEEQFIQTSLHPPLLGCGGAAVCEPNPCLNGGECQDLFNTYNCSCAEGWAGRRCNFFTDTCASSPCVHGNCSVNGLTYVCTCKSGYAGVNCDEEVDMCENHLCAHGGTCLHGPDRYACLCPENYTGPLCNERVEEIPWYITVRNVRPKLPVSVCGDDTRNYTCFNGGNCTDRELSCDCLPGFTGVRCEQEVDECKSNPCLNGGYCRNLINKFVCMCDMSFAGDVCQTDLTSVGLTSDLLLSISLASVALLLVLVFTSVGLVVALNRRATHGTYSPSRQEKEGSRVEMWSITHPPPMERLI</sequence>
<evidence type="ECO:0000313" key="2">
    <source>
        <dbReference type="Proteomes" id="UP000805704"/>
    </source>
</evidence>
<keyword evidence="2" id="KW-1185">Reference proteome</keyword>
<reference evidence="1" key="1">
    <citation type="submission" date="2020-04" db="EMBL/GenBank/DDBJ databases">
        <title>A chromosome-scale assembly and high-density genetic map of the yellow drum (Nibea albiflora) genome.</title>
        <authorList>
            <person name="Xu D."/>
            <person name="Zhang W."/>
            <person name="Chen R."/>
            <person name="Tan P."/>
            <person name="Wang L."/>
            <person name="Song H."/>
            <person name="Tian L."/>
            <person name="Zhu Q."/>
            <person name="Wang B."/>
        </authorList>
    </citation>
    <scope>NUCLEOTIDE SEQUENCE</scope>
    <source>
        <strain evidence="1">ZJHYS-2018</strain>
    </source>
</reference>
<gene>
    <name evidence="1" type="primary">CRB1.3</name>
    <name evidence="1" type="ORF">GBF38_007518</name>
</gene>